<comment type="caution">
    <text evidence="6">The sequence shown here is derived from an EMBL/GenBank/DDBJ whole genome shotgun (WGS) entry which is preliminary data.</text>
</comment>
<dbReference type="SUPFAM" id="SSF48008">
    <property type="entry name" value="GntR ligand-binding domain-like"/>
    <property type="match status" value="1"/>
</dbReference>
<dbReference type="PANTHER" id="PTHR43537">
    <property type="entry name" value="TRANSCRIPTIONAL REGULATOR, GNTR FAMILY"/>
    <property type="match status" value="1"/>
</dbReference>
<evidence type="ECO:0000313" key="7">
    <source>
        <dbReference type="Proteomes" id="UP001617907"/>
    </source>
</evidence>
<dbReference type="PROSITE" id="PS50949">
    <property type="entry name" value="HTH_GNTR"/>
    <property type="match status" value="1"/>
</dbReference>
<evidence type="ECO:0000256" key="4">
    <source>
        <dbReference type="SAM" id="MobiDB-lite"/>
    </source>
</evidence>
<keyword evidence="2" id="KW-0238">DNA-binding</keyword>
<sequence length="252" mass="27273">MIKPSADTTVVSRPRRRRPPLAAAVVQSLATAIVLGEYPPGTALPSAEELGEAYEVSRTVIREATTTLAEKGLVATRQGWGTVVLGQDQWSLLDPLVLDALFQREDRLVYLDNLIEIRTTLECAMATRAAGRIDEEQSAALAAKLDELAGLIDDPEAYSRADIEFHEIIHRASQDAFGRAIVSSVQGKAVRSPQYSGDPTREDIELTHEGHARVAAAVLAGDGDAAAETMREHITSSWARRRPADVPDAQQA</sequence>
<keyword evidence="7" id="KW-1185">Reference proteome</keyword>
<dbReference type="Gene3D" id="1.20.120.530">
    <property type="entry name" value="GntR ligand-binding domain-like"/>
    <property type="match status" value="1"/>
</dbReference>
<dbReference type="SMART" id="SM00895">
    <property type="entry name" value="FCD"/>
    <property type="match status" value="1"/>
</dbReference>
<keyword evidence="1" id="KW-0805">Transcription regulation</keyword>
<dbReference type="InterPro" id="IPR036388">
    <property type="entry name" value="WH-like_DNA-bd_sf"/>
</dbReference>
<evidence type="ECO:0000256" key="2">
    <source>
        <dbReference type="ARBA" id="ARBA00023125"/>
    </source>
</evidence>
<dbReference type="EMBL" id="JBIVPC010000018">
    <property type="protein sequence ID" value="MFJ6040384.1"/>
    <property type="molecule type" value="Genomic_DNA"/>
</dbReference>
<evidence type="ECO:0000256" key="1">
    <source>
        <dbReference type="ARBA" id="ARBA00023015"/>
    </source>
</evidence>
<dbReference type="InterPro" id="IPR008920">
    <property type="entry name" value="TF_FadR/GntR_C"/>
</dbReference>
<dbReference type="Gene3D" id="1.10.10.10">
    <property type="entry name" value="Winged helix-like DNA-binding domain superfamily/Winged helix DNA-binding domain"/>
    <property type="match status" value="1"/>
</dbReference>
<dbReference type="SUPFAM" id="SSF46785">
    <property type="entry name" value="Winged helix' DNA-binding domain"/>
    <property type="match status" value="1"/>
</dbReference>
<evidence type="ECO:0000259" key="5">
    <source>
        <dbReference type="PROSITE" id="PS50949"/>
    </source>
</evidence>
<proteinExistence type="predicted"/>
<keyword evidence="3" id="KW-0804">Transcription</keyword>
<gene>
    <name evidence="6" type="ORF">ACIQFM_29495</name>
</gene>
<feature type="domain" description="HTH gntR-type" evidence="5">
    <location>
        <begin position="19"/>
        <end position="87"/>
    </location>
</feature>
<dbReference type="SMART" id="SM00345">
    <property type="entry name" value="HTH_GNTR"/>
    <property type="match status" value="1"/>
</dbReference>
<accession>A0ABW8HJ47</accession>
<dbReference type="PANTHER" id="PTHR43537:SF44">
    <property type="entry name" value="GNTR FAMILY REGULATORY PROTEIN"/>
    <property type="match status" value="1"/>
</dbReference>
<name>A0ABW8HJ47_9ACTN</name>
<dbReference type="PRINTS" id="PR00035">
    <property type="entry name" value="HTHGNTR"/>
</dbReference>
<dbReference type="Pfam" id="PF07729">
    <property type="entry name" value="FCD"/>
    <property type="match status" value="1"/>
</dbReference>
<feature type="region of interest" description="Disordered" evidence="4">
    <location>
        <begin position="230"/>
        <end position="252"/>
    </location>
</feature>
<dbReference type="Pfam" id="PF00392">
    <property type="entry name" value="GntR"/>
    <property type="match status" value="1"/>
</dbReference>
<reference evidence="6 7" key="1">
    <citation type="submission" date="2024-10" db="EMBL/GenBank/DDBJ databases">
        <title>The Natural Products Discovery Center: Release of the First 8490 Sequenced Strains for Exploring Actinobacteria Biosynthetic Diversity.</title>
        <authorList>
            <person name="Kalkreuter E."/>
            <person name="Kautsar S.A."/>
            <person name="Yang D."/>
            <person name="Bader C.D."/>
            <person name="Teijaro C.N."/>
            <person name="Fluegel L."/>
            <person name="Davis C.M."/>
            <person name="Simpson J.R."/>
            <person name="Lauterbach L."/>
            <person name="Steele A.D."/>
            <person name="Gui C."/>
            <person name="Meng S."/>
            <person name="Li G."/>
            <person name="Viehrig K."/>
            <person name="Ye F."/>
            <person name="Su P."/>
            <person name="Kiefer A.F."/>
            <person name="Nichols A."/>
            <person name="Cepeda A.J."/>
            <person name="Yan W."/>
            <person name="Fan B."/>
            <person name="Jiang Y."/>
            <person name="Adhikari A."/>
            <person name="Zheng C.-J."/>
            <person name="Schuster L."/>
            <person name="Cowan T.M."/>
            <person name="Smanski M.J."/>
            <person name="Chevrette M.G."/>
            <person name="De Carvalho L.P.S."/>
            <person name="Shen B."/>
        </authorList>
    </citation>
    <scope>NUCLEOTIDE SEQUENCE [LARGE SCALE GENOMIC DNA]</scope>
    <source>
        <strain evidence="6 7">NPDC093086</strain>
    </source>
</reference>
<evidence type="ECO:0000256" key="3">
    <source>
        <dbReference type="ARBA" id="ARBA00023163"/>
    </source>
</evidence>
<dbReference type="CDD" id="cd07377">
    <property type="entry name" value="WHTH_GntR"/>
    <property type="match status" value="1"/>
</dbReference>
<dbReference type="InterPro" id="IPR036390">
    <property type="entry name" value="WH_DNA-bd_sf"/>
</dbReference>
<organism evidence="6 7">
    <name type="scientific">Streptomyces ardesiacus</name>
    <dbReference type="NCBI Taxonomy" id="285564"/>
    <lineage>
        <taxon>Bacteria</taxon>
        <taxon>Bacillati</taxon>
        <taxon>Actinomycetota</taxon>
        <taxon>Actinomycetes</taxon>
        <taxon>Kitasatosporales</taxon>
        <taxon>Streptomycetaceae</taxon>
        <taxon>Streptomyces</taxon>
    </lineage>
</organism>
<dbReference type="RefSeq" id="WP_350891498.1">
    <property type="nucleotide sequence ID" value="NZ_JBEOTR010000019.1"/>
</dbReference>
<dbReference type="InterPro" id="IPR011711">
    <property type="entry name" value="GntR_C"/>
</dbReference>
<evidence type="ECO:0000313" key="6">
    <source>
        <dbReference type="EMBL" id="MFJ6040384.1"/>
    </source>
</evidence>
<protein>
    <submittedName>
        <fullName evidence="6">FadR/GntR family transcriptional regulator</fullName>
    </submittedName>
</protein>
<dbReference type="Proteomes" id="UP001617907">
    <property type="component" value="Unassembled WGS sequence"/>
</dbReference>
<dbReference type="InterPro" id="IPR000524">
    <property type="entry name" value="Tscrpt_reg_HTH_GntR"/>
</dbReference>